<organism evidence="2 3">
    <name type="scientific">Streptomyces thermolineatus</name>
    <dbReference type="NCBI Taxonomy" id="44033"/>
    <lineage>
        <taxon>Bacteria</taxon>
        <taxon>Bacillati</taxon>
        <taxon>Actinomycetota</taxon>
        <taxon>Actinomycetes</taxon>
        <taxon>Kitasatosporales</taxon>
        <taxon>Streptomycetaceae</taxon>
        <taxon>Streptomyces</taxon>
    </lineage>
</organism>
<feature type="region of interest" description="Disordered" evidence="1">
    <location>
        <begin position="1"/>
        <end position="65"/>
    </location>
</feature>
<evidence type="ECO:0000256" key="1">
    <source>
        <dbReference type="SAM" id="MobiDB-lite"/>
    </source>
</evidence>
<feature type="compositionally biased region" description="Low complexity" evidence="1">
    <location>
        <begin position="31"/>
        <end position="54"/>
    </location>
</feature>
<feature type="compositionally biased region" description="Basic and acidic residues" evidence="1">
    <location>
        <begin position="55"/>
        <end position="65"/>
    </location>
</feature>
<reference evidence="3" key="1">
    <citation type="journal article" date="2019" name="Int. J. Syst. Evol. Microbiol.">
        <title>The Global Catalogue of Microorganisms (GCM) 10K type strain sequencing project: providing services to taxonomists for standard genome sequencing and annotation.</title>
        <authorList>
            <consortium name="The Broad Institute Genomics Platform"/>
            <consortium name="The Broad Institute Genome Sequencing Center for Infectious Disease"/>
            <person name="Wu L."/>
            <person name="Ma J."/>
        </authorList>
    </citation>
    <scope>NUCLEOTIDE SEQUENCE [LARGE SCALE GENOMIC DNA]</scope>
    <source>
        <strain evidence="3">JCM 6307</strain>
    </source>
</reference>
<dbReference type="Proteomes" id="UP001501358">
    <property type="component" value="Unassembled WGS sequence"/>
</dbReference>
<name>A0ABP5YMH7_9ACTN</name>
<sequence length="119" mass="12678">MRGEQPPPEGRRPDTPPRDGRGGAGGPAAPPEAGTLAETTADAADAADAAGAARADARGRAMDRRSWYMPREVADALASAVEELHFTTRRPKHVIMTALVTVALEHLGDVRRRVEEAHH</sequence>
<evidence type="ECO:0000313" key="2">
    <source>
        <dbReference type="EMBL" id="GAA2482243.1"/>
    </source>
</evidence>
<keyword evidence="3" id="KW-1185">Reference proteome</keyword>
<proteinExistence type="predicted"/>
<protein>
    <submittedName>
        <fullName evidence="2">Uncharacterized protein</fullName>
    </submittedName>
</protein>
<comment type="caution">
    <text evidence="2">The sequence shown here is derived from an EMBL/GenBank/DDBJ whole genome shotgun (WGS) entry which is preliminary data.</text>
</comment>
<accession>A0ABP5YMH7</accession>
<gene>
    <name evidence="2" type="ORF">GCM10010406_18110</name>
</gene>
<dbReference type="RefSeq" id="WP_344382609.1">
    <property type="nucleotide sequence ID" value="NZ_BAAATA010000008.1"/>
</dbReference>
<feature type="compositionally biased region" description="Basic and acidic residues" evidence="1">
    <location>
        <begin position="1"/>
        <end position="21"/>
    </location>
</feature>
<evidence type="ECO:0000313" key="3">
    <source>
        <dbReference type="Proteomes" id="UP001501358"/>
    </source>
</evidence>
<dbReference type="EMBL" id="BAAATA010000008">
    <property type="protein sequence ID" value="GAA2482243.1"/>
    <property type="molecule type" value="Genomic_DNA"/>
</dbReference>